<evidence type="ECO:0000313" key="2">
    <source>
        <dbReference type="EMBL" id="MVN78850.1"/>
    </source>
</evidence>
<keyword evidence="3" id="KW-1185">Reference proteome</keyword>
<accession>A0A7K1TKB5</accession>
<dbReference type="Pfam" id="PF13585">
    <property type="entry name" value="CHU_C"/>
    <property type="match status" value="1"/>
</dbReference>
<keyword evidence="1" id="KW-0732">Signal</keyword>
<evidence type="ECO:0000256" key="1">
    <source>
        <dbReference type="SAM" id="SignalP"/>
    </source>
</evidence>
<dbReference type="RefSeq" id="WP_157569370.1">
    <property type="nucleotide sequence ID" value="NZ_WQKZ01000007.1"/>
</dbReference>
<dbReference type="Proteomes" id="UP000441336">
    <property type="component" value="Unassembled WGS sequence"/>
</dbReference>
<comment type="caution">
    <text evidence="2">The sequence shown here is derived from an EMBL/GenBank/DDBJ whole genome shotgun (WGS) entry which is preliminary data.</text>
</comment>
<organism evidence="2 3">
    <name type="scientific">Hymenobacter ginkgonis</name>
    <dbReference type="NCBI Taxonomy" id="2682976"/>
    <lineage>
        <taxon>Bacteria</taxon>
        <taxon>Pseudomonadati</taxon>
        <taxon>Bacteroidota</taxon>
        <taxon>Cytophagia</taxon>
        <taxon>Cytophagales</taxon>
        <taxon>Hymenobacteraceae</taxon>
        <taxon>Hymenobacter</taxon>
    </lineage>
</organism>
<feature type="signal peptide" evidence="1">
    <location>
        <begin position="1"/>
        <end position="32"/>
    </location>
</feature>
<sequence length="643" mass="68120">MYYLASALPARVPLRALLSLWLLLLAATPARATHIVGGELDLQHQTGSTYTLTLTLYFDAINGNAAALDQALTAGIFDKATNRQLQSVVLPLTSNTFVSYTNPACAVGSLSTRKLVYTKDITLDAATYASASGYYAAVERCCRNLAISNIVNPGGAAQTFYLEFPAVVRNGASFIDSTPRIFPALGDYACIGNLFYYDFGGVDPDGDSLAYDMVTPLNGHATAAFPIPAPAAAPYSLVTWSAGLGTTNQIPGSPALGIDAHTGRLTVRPNRLGLFVFGVRCAEYRKGVKIGETRRDFQLYVLNCPTNNPPVVSVRANGRAYRPGRDTVRFVPGGSRCLTLRYTDPDPNSTLTLTAAPLNFSDPATAPSFTTTTSGTVHASGQPDTLTATLCFPMCADTKGKVYLLNVLVADNGCSLPKRDTVRVAFIAAPPVSTTPVLTTSFPPEVPGQPTPTVVRLALNQPYTATLLGTDSAPNPLTLTATGVGFSLASVGMNFSAQNGTGRATATFTWAPDCGLVTASDSGLVVRFALAQGGTICTPHTLTRAIRFVVPRPGDSLAFSPPNIITPNGDGLNEAFTLDQALPPDFCASQFAGVSIFSRWGRLVYQSPTRSFTWAGGGVGGIYYYLVTFTDGRRFKGWVEVMP</sequence>
<proteinExistence type="predicted"/>
<gene>
    <name evidence="2" type="ORF">GO988_21170</name>
</gene>
<protein>
    <recommendedName>
        <fullName evidence="4">Gliding motility-associated C-terminal domain-containing protein</fullName>
    </recommendedName>
</protein>
<dbReference type="EMBL" id="WQKZ01000007">
    <property type="protein sequence ID" value="MVN78850.1"/>
    <property type="molecule type" value="Genomic_DNA"/>
</dbReference>
<evidence type="ECO:0008006" key="4">
    <source>
        <dbReference type="Google" id="ProtNLM"/>
    </source>
</evidence>
<name>A0A7K1TKB5_9BACT</name>
<evidence type="ECO:0000313" key="3">
    <source>
        <dbReference type="Proteomes" id="UP000441336"/>
    </source>
</evidence>
<dbReference type="AlphaFoldDB" id="A0A7K1TKB5"/>
<reference evidence="2 3" key="1">
    <citation type="submission" date="2019-12" db="EMBL/GenBank/DDBJ databases">
        <title>Hymenobacter sp. HMF4947 Genome sequencing and assembly.</title>
        <authorList>
            <person name="Kang H."/>
            <person name="Cha I."/>
            <person name="Kim H."/>
            <person name="Joh K."/>
        </authorList>
    </citation>
    <scope>NUCLEOTIDE SEQUENCE [LARGE SCALE GENOMIC DNA]</scope>
    <source>
        <strain evidence="2 3">HMF4947</strain>
    </source>
</reference>
<feature type="chain" id="PRO_5029829087" description="Gliding motility-associated C-terminal domain-containing protein" evidence="1">
    <location>
        <begin position="33"/>
        <end position="643"/>
    </location>
</feature>